<evidence type="ECO:0000313" key="2">
    <source>
        <dbReference type="Proteomes" id="UP000308760"/>
    </source>
</evidence>
<proteinExistence type="predicted"/>
<gene>
    <name evidence="1" type="ORF">FAB82_00950</name>
</gene>
<comment type="caution">
    <text evidence="1">The sequence shown here is derived from an EMBL/GenBank/DDBJ whole genome shotgun (WGS) entry which is preliminary data.</text>
</comment>
<dbReference type="Proteomes" id="UP000308760">
    <property type="component" value="Unassembled WGS sequence"/>
</dbReference>
<accession>A0A4S8QPW6</accession>
<organism evidence="1 2">
    <name type="scientific">Glycomyces buryatensis</name>
    <dbReference type="NCBI Taxonomy" id="2570927"/>
    <lineage>
        <taxon>Bacteria</taxon>
        <taxon>Bacillati</taxon>
        <taxon>Actinomycetota</taxon>
        <taxon>Actinomycetes</taxon>
        <taxon>Glycomycetales</taxon>
        <taxon>Glycomycetaceae</taxon>
        <taxon>Glycomyces</taxon>
    </lineage>
</organism>
<dbReference type="AlphaFoldDB" id="A0A4S8QPW6"/>
<dbReference type="Pfam" id="PF19821">
    <property type="entry name" value="Phage_capsid_2"/>
    <property type="match status" value="1"/>
</dbReference>
<dbReference type="RefSeq" id="WP_136532668.1">
    <property type="nucleotide sequence ID" value="NZ_STGY01000003.1"/>
</dbReference>
<sequence>MAVINFIPEVWSATILDNFKQHAVIEPTVATEYEGDATMGNVVHITSFATPTIVNYAVGTSGVRTVDPEALNDSGQPLNIDQEKAFAFYVDDIDKRQAAGGMEPVTRDAAAGLVEDAETFLADLMLADGTDRTNAEAIEGEGAGNEAFEVVKRLRTELSASPIKAPLSGRTLLVNPEFSAFLLGADSKLTNVDTSGDAAGLRNATIGQLLGFRVAETSLLNPGSATCIAYHRSAIGYVNQVNTIEALRAQNKFADILRGLMVYGARVLRPTAVRYWTEGIGS</sequence>
<evidence type="ECO:0000313" key="1">
    <source>
        <dbReference type="EMBL" id="THV43459.1"/>
    </source>
</evidence>
<reference evidence="2" key="1">
    <citation type="submission" date="2019-04" db="EMBL/GenBank/DDBJ databases">
        <title>Nocardioides xinjiangensis sp. nov.</title>
        <authorList>
            <person name="Liu S."/>
        </authorList>
    </citation>
    <scope>NUCLEOTIDE SEQUENCE [LARGE SCALE GENOMIC DNA]</scope>
    <source>
        <strain evidence="2">18</strain>
    </source>
</reference>
<dbReference type="SUPFAM" id="SSF56563">
    <property type="entry name" value="Major capsid protein gp5"/>
    <property type="match status" value="1"/>
</dbReference>
<dbReference type="OrthoDB" id="1624479at2"/>
<dbReference type="InterPro" id="IPR045565">
    <property type="entry name" value="Phage_capsid_2"/>
</dbReference>
<evidence type="ECO:0008006" key="3">
    <source>
        <dbReference type="Google" id="ProtNLM"/>
    </source>
</evidence>
<keyword evidence="2" id="KW-1185">Reference proteome</keyword>
<name>A0A4S8QPW6_9ACTN</name>
<dbReference type="EMBL" id="STGY01000003">
    <property type="protein sequence ID" value="THV43459.1"/>
    <property type="molecule type" value="Genomic_DNA"/>
</dbReference>
<reference evidence="1 2" key="2">
    <citation type="submission" date="2019-05" db="EMBL/GenBank/DDBJ databases">
        <title>Glycomyces buryatensis sp. nov.</title>
        <authorList>
            <person name="Nikitina E."/>
        </authorList>
    </citation>
    <scope>NUCLEOTIDE SEQUENCE [LARGE SCALE GENOMIC DNA]</scope>
    <source>
        <strain evidence="1 2">18</strain>
    </source>
</reference>
<protein>
    <recommendedName>
        <fullName evidence="3">P22 coat protein-protein 5 domain protein</fullName>
    </recommendedName>
</protein>